<accession>A0A3B7MU42</accession>
<dbReference type="PANTHER" id="PTHR43133:SF46">
    <property type="entry name" value="RNA POLYMERASE SIGMA-70 FACTOR ECF SUBFAMILY"/>
    <property type="match status" value="1"/>
</dbReference>
<dbReference type="Gene3D" id="1.10.1740.10">
    <property type="match status" value="1"/>
</dbReference>
<dbReference type="InterPro" id="IPR036388">
    <property type="entry name" value="WH-like_DNA-bd_sf"/>
</dbReference>
<dbReference type="GO" id="GO:0003677">
    <property type="term" value="F:DNA binding"/>
    <property type="evidence" value="ECO:0007669"/>
    <property type="project" value="InterPro"/>
</dbReference>
<dbReference type="AlphaFoldDB" id="A0A3B7MU42"/>
<evidence type="ECO:0000256" key="3">
    <source>
        <dbReference type="ARBA" id="ARBA00023082"/>
    </source>
</evidence>
<dbReference type="InterPro" id="IPR007627">
    <property type="entry name" value="RNA_pol_sigma70_r2"/>
</dbReference>
<dbReference type="InterPro" id="IPR013249">
    <property type="entry name" value="RNA_pol_sigma70_r4_t2"/>
</dbReference>
<keyword evidence="3" id="KW-0731">Sigma factor</keyword>
<dbReference type="Pfam" id="PF08281">
    <property type="entry name" value="Sigma70_r4_2"/>
    <property type="match status" value="1"/>
</dbReference>
<protein>
    <submittedName>
        <fullName evidence="7">Sigma-70 family RNA polymerase sigma factor</fullName>
    </submittedName>
</protein>
<dbReference type="Pfam" id="PF04542">
    <property type="entry name" value="Sigma70_r2"/>
    <property type="match status" value="1"/>
</dbReference>
<dbReference type="InterPro" id="IPR014284">
    <property type="entry name" value="RNA_pol_sigma-70_dom"/>
</dbReference>
<feature type="domain" description="RNA polymerase sigma-70 region 2" evidence="5">
    <location>
        <begin position="66"/>
        <end position="128"/>
    </location>
</feature>
<evidence type="ECO:0000256" key="1">
    <source>
        <dbReference type="ARBA" id="ARBA00010641"/>
    </source>
</evidence>
<dbReference type="Proteomes" id="UP000263900">
    <property type="component" value="Chromosome"/>
</dbReference>
<organism evidence="7 8">
    <name type="scientific">Paraflavitalea soli</name>
    <dbReference type="NCBI Taxonomy" id="2315862"/>
    <lineage>
        <taxon>Bacteria</taxon>
        <taxon>Pseudomonadati</taxon>
        <taxon>Bacteroidota</taxon>
        <taxon>Chitinophagia</taxon>
        <taxon>Chitinophagales</taxon>
        <taxon>Chitinophagaceae</taxon>
        <taxon>Paraflavitalea</taxon>
    </lineage>
</organism>
<keyword evidence="4" id="KW-0804">Transcription</keyword>
<proteinExistence type="inferred from homology"/>
<evidence type="ECO:0000259" key="6">
    <source>
        <dbReference type="Pfam" id="PF08281"/>
    </source>
</evidence>
<dbReference type="Gene3D" id="1.10.10.10">
    <property type="entry name" value="Winged helix-like DNA-binding domain superfamily/Winged helix DNA-binding domain"/>
    <property type="match status" value="1"/>
</dbReference>
<dbReference type="SUPFAM" id="SSF88659">
    <property type="entry name" value="Sigma3 and sigma4 domains of RNA polymerase sigma factors"/>
    <property type="match status" value="1"/>
</dbReference>
<evidence type="ECO:0000256" key="4">
    <source>
        <dbReference type="ARBA" id="ARBA00023163"/>
    </source>
</evidence>
<evidence type="ECO:0000259" key="5">
    <source>
        <dbReference type="Pfam" id="PF04542"/>
    </source>
</evidence>
<gene>
    <name evidence="7" type="ORF">D3H65_30390</name>
</gene>
<dbReference type="SUPFAM" id="SSF88946">
    <property type="entry name" value="Sigma2 domain of RNA polymerase sigma factors"/>
    <property type="match status" value="1"/>
</dbReference>
<dbReference type="EMBL" id="CP032157">
    <property type="protein sequence ID" value="AXY78042.1"/>
    <property type="molecule type" value="Genomic_DNA"/>
</dbReference>
<dbReference type="NCBIfam" id="TIGR02937">
    <property type="entry name" value="sigma70-ECF"/>
    <property type="match status" value="1"/>
</dbReference>
<name>A0A3B7MU42_9BACT</name>
<dbReference type="InterPro" id="IPR013324">
    <property type="entry name" value="RNA_pol_sigma_r3/r4-like"/>
</dbReference>
<evidence type="ECO:0000313" key="7">
    <source>
        <dbReference type="EMBL" id="AXY78042.1"/>
    </source>
</evidence>
<evidence type="ECO:0000313" key="8">
    <source>
        <dbReference type="Proteomes" id="UP000263900"/>
    </source>
</evidence>
<dbReference type="PANTHER" id="PTHR43133">
    <property type="entry name" value="RNA POLYMERASE ECF-TYPE SIGMA FACTO"/>
    <property type="match status" value="1"/>
</dbReference>
<evidence type="ECO:0000256" key="2">
    <source>
        <dbReference type="ARBA" id="ARBA00023015"/>
    </source>
</evidence>
<sequence length="223" mass="26254">MPIASAWYDSYRRQATGFYSNIFRSFGTFMKRRCLLAPNINDTETNLLLLLRAGDEQAFTQIYNLYWEKLFFIAHKRLQSVEDAKEIVQNVFFTLWQKRAQLEIQHLSFYLAAMTRYAVYRHLSNEKRKAGLLSRLHGQRQNTDSFDIDNKQLLDLLVRFAEDLPENYRLVFLHHKLLDEPLESVAKQLGVSPRTAERYVSKVLSIIRHRLQKSGAPLLLLFL</sequence>
<dbReference type="KEGG" id="pseg:D3H65_30390"/>
<dbReference type="GO" id="GO:0016987">
    <property type="term" value="F:sigma factor activity"/>
    <property type="evidence" value="ECO:0007669"/>
    <property type="project" value="UniProtKB-KW"/>
</dbReference>
<dbReference type="InterPro" id="IPR039425">
    <property type="entry name" value="RNA_pol_sigma-70-like"/>
</dbReference>
<dbReference type="GO" id="GO:0006352">
    <property type="term" value="P:DNA-templated transcription initiation"/>
    <property type="evidence" value="ECO:0007669"/>
    <property type="project" value="InterPro"/>
</dbReference>
<dbReference type="OrthoDB" id="1097528at2"/>
<feature type="domain" description="RNA polymerase sigma factor 70 region 4 type 2" evidence="6">
    <location>
        <begin position="157"/>
        <end position="202"/>
    </location>
</feature>
<keyword evidence="8" id="KW-1185">Reference proteome</keyword>
<reference evidence="7 8" key="1">
    <citation type="submission" date="2018-09" db="EMBL/GenBank/DDBJ databases">
        <title>Genome sequencing of strain 6GH32-13.</title>
        <authorList>
            <person name="Weon H.-Y."/>
            <person name="Heo J."/>
            <person name="Kwon S.-W."/>
        </authorList>
    </citation>
    <scope>NUCLEOTIDE SEQUENCE [LARGE SCALE GENOMIC DNA]</scope>
    <source>
        <strain evidence="7 8">5GH32-13</strain>
    </source>
</reference>
<dbReference type="InterPro" id="IPR013325">
    <property type="entry name" value="RNA_pol_sigma_r2"/>
</dbReference>
<keyword evidence="2" id="KW-0805">Transcription regulation</keyword>
<comment type="similarity">
    <text evidence="1">Belongs to the sigma-70 factor family. ECF subfamily.</text>
</comment>